<dbReference type="STRING" id="1448320.A0A319D2Q2"/>
<feature type="domain" description="Methyltransferase" evidence="1">
    <location>
        <begin position="54"/>
        <end position="170"/>
    </location>
</feature>
<protein>
    <submittedName>
        <fullName evidence="2">SAM-dependent methyltransferase</fullName>
    </submittedName>
</protein>
<dbReference type="SUPFAM" id="SSF53335">
    <property type="entry name" value="S-adenosyl-L-methionine-dependent methyltransferases"/>
    <property type="match status" value="1"/>
</dbReference>
<dbReference type="PANTHER" id="PTHR43861">
    <property type="entry name" value="TRANS-ACONITATE 2-METHYLTRANSFERASE-RELATED"/>
    <property type="match status" value="1"/>
</dbReference>
<name>A0A319D2Q2_9EURO</name>
<sequence>MAEHTEKNRQYFNNLSQSYKNDFKPVLDEICAQVASHRSWIGDTWTDTEAGKGKQIRMLEYACGIGAVSATLAPFVSKVVGMDVSENMVSEFNQNAQDAGLADKMAAVKGDLLAESLSDELSGPEYSDFDVVVVSMALHHFEKPDLAMSRFCERLSKGGACLIIDIVPDHHRMKHDFGGEAAHTVKSHGFTDEQMRKLYEGAGLGMDFKYEAMDHQVEYYKDGKKRAMTLFLARGQRA</sequence>
<dbReference type="GO" id="GO:0008168">
    <property type="term" value="F:methyltransferase activity"/>
    <property type="evidence" value="ECO:0007669"/>
    <property type="project" value="UniProtKB-KW"/>
</dbReference>
<dbReference type="Pfam" id="PF13847">
    <property type="entry name" value="Methyltransf_31"/>
    <property type="match status" value="1"/>
</dbReference>
<dbReference type="VEuPathDB" id="FungiDB:BO71DRAFT_401321"/>
<dbReference type="AlphaFoldDB" id="A0A319D2Q2"/>
<evidence type="ECO:0000313" key="2">
    <source>
        <dbReference type="EMBL" id="PYH91530.1"/>
    </source>
</evidence>
<dbReference type="InterPro" id="IPR025714">
    <property type="entry name" value="Methyltranfer_dom"/>
</dbReference>
<evidence type="ECO:0000259" key="1">
    <source>
        <dbReference type="Pfam" id="PF13847"/>
    </source>
</evidence>
<dbReference type="EMBL" id="KZ825943">
    <property type="protein sequence ID" value="PYH91530.1"/>
    <property type="molecule type" value="Genomic_DNA"/>
</dbReference>
<keyword evidence="3" id="KW-1185">Reference proteome</keyword>
<keyword evidence="2" id="KW-0808">Transferase</keyword>
<dbReference type="Gene3D" id="3.40.50.150">
    <property type="entry name" value="Vaccinia Virus protein VP39"/>
    <property type="match status" value="1"/>
</dbReference>
<proteinExistence type="predicted"/>
<dbReference type="InterPro" id="IPR029063">
    <property type="entry name" value="SAM-dependent_MTases_sf"/>
</dbReference>
<dbReference type="OrthoDB" id="66144at2759"/>
<evidence type="ECO:0000313" key="3">
    <source>
        <dbReference type="Proteomes" id="UP000247810"/>
    </source>
</evidence>
<dbReference type="Proteomes" id="UP000247810">
    <property type="component" value="Unassembled WGS sequence"/>
</dbReference>
<dbReference type="GO" id="GO:0032259">
    <property type="term" value="P:methylation"/>
    <property type="evidence" value="ECO:0007669"/>
    <property type="project" value="UniProtKB-KW"/>
</dbReference>
<reference evidence="2 3" key="1">
    <citation type="submission" date="2018-02" db="EMBL/GenBank/DDBJ databases">
        <title>The genomes of Aspergillus section Nigri reveals drivers in fungal speciation.</title>
        <authorList>
            <consortium name="DOE Joint Genome Institute"/>
            <person name="Vesth T.C."/>
            <person name="Nybo J."/>
            <person name="Theobald S."/>
            <person name="Brandl J."/>
            <person name="Frisvad J.C."/>
            <person name="Nielsen K.F."/>
            <person name="Lyhne E.K."/>
            <person name="Kogle M.E."/>
            <person name="Kuo A."/>
            <person name="Riley R."/>
            <person name="Clum A."/>
            <person name="Nolan M."/>
            <person name="Lipzen A."/>
            <person name="Salamov A."/>
            <person name="Henrissat B."/>
            <person name="Wiebenga A."/>
            <person name="De vries R.P."/>
            <person name="Grigoriev I.V."/>
            <person name="Mortensen U.H."/>
            <person name="Andersen M.R."/>
            <person name="Baker S.E."/>
        </authorList>
    </citation>
    <scope>NUCLEOTIDE SEQUENCE [LARGE SCALE GENOMIC DNA]</scope>
    <source>
        <strain evidence="2 3">CBS 707.79</strain>
    </source>
</reference>
<accession>A0A319D2Q2</accession>
<dbReference type="PANTHER" id="PTHR43861:SF1">
    <property type="entry name" value="TRANS-ACONITATE 2-METHYLTRANSFERASE"/>
    <property type="match status" value="1"/>
</dbReference>
<dbReference type="CDD" id="cd02440">
    <property type="entry name" value="AdoMet_MTases"/>
    <property type="match status" value="1"/>
</dbReference>
<organism evidence="2 3">
    <name type="scientific">Aspergillus ellipticus CBS 707.79</name>
    <dbReference type="NCBI Taxonomy" id="1448320"/>
    <lineage>
        <taxon>Eukaryota</taxon>
        <taxon>Fungi</taxon>
        <taxon>Dikarya</taxon>
        <taxon>Ascomycota</taxon>
        <taxon>Pezizomycotina</taxon>
        <taxon>Eurotiomycetes</taxon>
        <taxon>Eurotiomycetidae</taxon>
        <taxon>Eurotiales</taxon>
        <taxon>Aspergillaceae</taxon>
        <taxon>Aspergillus</taxon>
        <taxon>Aspergillus subgen. Circumdati</taxon>
    </lineage>
</organism>
<gene>
    <name evidence="2" type="ORF">BO71DRAFT_401321</name>
</gene>
<keyword evidence="2" id="KW-0489">Methyltransferase</keyword>